<dbReference type="AlphaFoldDB" id="A0A511NK00"/>
<sequence length="175" mass="20274">MKYVGVFIMLCSFFGCNLSTTENNRNKTNYGKIDDSNLKLKFGDIISFDGSNINAIVIDIINENDQYYFGISFMIDDQIFGRRIPEGFDGDCVDLIDVIYVKEDIFTDKIQIVKPEILNFNKIEIGAYGYVNNYEEILSDYTVGIERLKLRQTPCTSLTELNPVYEQYFHINQFK</sequence>
<accession>A0A511NK00</accession>
<evidence type="ECO:0000313" key="2">
    <source>
        <dbReference type="Proteomes" id="UP000321245"/>
    </source>
</evidence>
<keyword evidence="2" id="KW-1185">Reference proteome</keyword>
<gene>
    <name evidence="1" type="ORF">EB1_29320</name>
</gene>
<name>A0A511NK00_9FLAO</name>
<organism evidence="1 2">
    <name type="scientific">Empedobacter brevis NBRC 14943 = ATCC 43319</name>
    <dbReference type="NCBI Taxonomy" id="1218108"/>
    <lineage>
        <taxon>Bacteria</taxon>
        <taxon>Pseudomonadati</taxon>
        <taxon>Bacteroidota</taxon>
        <taxon>Flavobacteriia</taxon>
        <taxon>Flavobacteriales</taxon>
        <taxon>Weeksellaceae</taxon>
        <taxon>Empedobacter</taxon>
    </lineage>
</organism>
<comment type="caution">
    <text evidence="1">The sequence shown here is derived from an EMBL/GenBank/DDBJ whole genome shotgun (WGS) entry which is preliminary data.</text>
</comment>
<evidence type="ECO:0000313" key="1">
    <source>
        <dbReference type="EMBL" id="GEM53142.1"/>
    </source>
</evidence>
<reference evidence="1 2" key="1">
    <citation type="submission" date="2019-07" db="EMBL/GenBank/DDBJ databases">
        <title>Whole genome shotgun sequence of Empedobacter brevis NBRC 14943.</title>
        <authorList>
            <person name="Hosoyama A."/>
            <person name="Uohara A."/>
            <person name="Ohji S."/>
            <person name="Ichikawa N."/>
        </authorList>
    </citation>
    <scope>NUCLEOTIDE SEQUENCE [LARGE SCALE GENOMIC DNA]</scope>
    <source>
        <strain evidence="1 2">NBRC 14943</strain>
    </source>
</reference>
<proteinExistence type="predicted"/>
<dbReference type="PROSITE" id="PS51257">
    <property type="entry name" value="PROKAR_LIPOPROTEIN"/>
    <property type="match status" value="1"/>
</dbReference>
<dbReference type="RefSeq" id="WP_019974318.1">
    <property type="nucleotide sequence ID" value="NZ_BJXC01000024.1"/>
</dbReference>
<dbReference type="OrthoDB" id="1349654at2"/>
<dbReference type="GeneID" id="84649061"/>
<dbReference type="STRING" id="1218108.GCA_000382425_00812"/>
<dbReference type="Proteomes" id="UP000321245">
    <property type="component" value="Unassembled WGS sequence"/>
</dbReference>
<protein>
    <submittedName>
        <fullName evidence="1">Uncharacterized protein</fullName>
    </submittedName>
</protein>
<dbReference type="EMBL" id="BJXC01000024">
    <property type="protein sequence ID" value="GEM53142.1"/>
    <property type="molecule type" value="Genomic_DNA"/>
</dbReference>